<sequence length="85" mass="9999">MDHYLEVLNSVCQKEDWILDELGEITEEMENILLEDFKGNQTDENLDKTFIDLFRNQAEKSKDLLALIDSTDKITYKNLDEITDK</sequence>
<dbReference type="SUPFAM" id="SSF56801">
    <property type="entry name" value="Acetyl-CoA synthetase-like"/>
    <property type="match status" value="1"/>
</dbReference>
<comment type="caution">
    <text evidence="1">The sequence shown here is derived from an EMBL/GenBank/DDBJ whole genome shotgun (WGS) entry which is preliminary data.</text>
</comment>
<protein>
    <submittedName>
        <fullName evidence="1">Uncharacterized protein</fullName>
    </submittedName>
</protein>
<organism evidence="1 2">
    <name type="scientific">Candidatus Methanobinarius endosymbioticus</name>
    <dbReference type="NCBI Taxonomy" id="2006182"/>
    <lineage>
        <taxon>Archaea</taxon>
        <taxon>Methanobacteriati</taxon>
        <taxon>Methanobacteriota</taxon>
        <taxon>Methanomada group</taxon>
        <taxon>Methanobacteria</taxon>
        <taxon>Methanobacteriales</taxon>
        <taxon>Methanobacteriaceae</taxon>
        <taxon>Candidatus Methanobinarius</taxon>
    </lineage>
</organism>
<dbReference type="AlphaFoldDB" id="A0A366MC75"/>
<keyword evidence="2" id="KW-1185">Reference proteome</keyword>
<reference evidence="1 2" key="1">
    <citation type="submission" date="2018-06" db="EMBL/GenBank/DDBJ databases">
        <title>Genomic insight into two independent archaeal endosymbiosis events.</title>
        <authorList>
            <person name="Lind A.E."/>
            <person name="Lewis W.H."/>
            <person name="Spang A."/>
            <person name="Guy L."/>
            <person name="Embley M.T."/>
            <person name="Ettema T.J.G."/>
        </authorList>
    </citation>
    <scope>NUCLEOTIDE SEQUENCE [LARGE SCALE GENOMIC DNA]</scope>
    <source>
        <strain evidence="1">NOE</strain>
    </source>
</reference>
<proteinExistence type="predicted"/>
<dbReference type="Proteomes" id="UP000253099">
    <property type="component" value="Unassembled WGS sequence"/>
</dbReference>
<gene>
    <name evidence="1" type="ORF">ALNOE001_07120</name>
</gene>
<evidence type="ECO:0000313" key="1">
    <source>
        <dbReference type="EMBL" id="RBQ23657.1"/>
    </source>
</evidence>
<dbReference type="EMBL" id="NIZT01000020">
    <property type="protein sequence ID" value="RBQ23657.1"/>
    <property type="molecule type" value="Genomic_DNA"/>
</dbReference>
<evidence type="ECO:0000313" key="2">
    <source>
        <dbReference type="Proteomes" id="UP000253099"/>
    </source>
</evidence>
<name>A0A366MC75_9EURY</name>
<accession>A0A366MC75</accession>